<evidence type="ECO:0000313" key="9">
    <source>
        <dbReference type="Proteomes" id="UP001254075"/>
    </source>
</evidence>
<dbReference type="InterPro" id="IPR020846">
    <property type="entry name" value="MFS_dom"/>
</dbReference>
<feature type="transmembrane region" description="Helical" evidence="6">
    <location>
        <begin position="272"/>
        <end position="290"/>
    </location>
</feature>
<dbReference type="GO" id="GO:0005886">
    <property type="term" value="C:plasma membrane"/>
    <property type="evidence" value="ECO:0007669"/>
    <property type="project" value="UniProtKB-SubCell"/>
</dbReference>
<dbReference type="Gene3D" id="1.20.1250.20">
    <property type="entry name" value="MFS general substrate transporter like domains"/>
    <property type="match status" value="2"/>
</dbReference>
<comment type="caution">
    <text evidence="8">The sequence shown here is derived from an EMBL/GenBank/DDBJ whole genome shotgun (WGS) entry which is preliminary data.</text>
</comment>
<feature type="transmembrane region" description="Helical" evidence="6">
    <location>
        <begin position="57"/>
        <end position="79"/>
    </location>
</feature>
<dbReference type="SUPFAM" id="SSF103473">
    <property type="entry name" value="MFS general substrate transporter"/>
    <property type="match status" value="1"/>
</dbReference>
<dbReference type="PANTHER" id="PTHR23528:SF1">
    <property type="entry name" value="MAJOR FACILITATOR SUPERFAMILY (MFS) PROFILE DOMAIN-CONTAINING PROTEIN"/>
    <property type="match status" value="1"/>
</dbReference>
<feature type="transmembrane region" description="Helical" evidence="6">
    <location>
        <begin position="180"/>
        <end position="199"/>
    </location>
</feature>
<feature type="transmembrane region" description="Helical" evidence="6">
    <location>
        <begin position="365"/>
        <end position="386"/>
    </location>
</feature>
<keyword evidence="3 6" id="KW-0812">Transmembrane</keyword>
<keyword evidence="4 6" id="KW-1133">Transmembrane helix</keyword>
<name>A0AAW8W1R1_9LACO</name>
<keyword evidence="5 6" id="KW-0472">Membrane</keyword>
<dbReference type="Proteomes" id="UP001254075">
    <property type="component" value="Unassembled WGS sequence"/>
</dbReference>
<dbReference type="RefSeq" id="WP_313844377.1">
    <property type="nucleotide sequence ID" value="NZ_JAVLAM010000001.1"/>
</dbReference>
<protein>
    <submittedName>
        <fullName evidence="8">MFS transporter</fullName>
    </submittedName>
</protein>
<dbReference type="Pfam" id="PF07690">
    <property type="entry name" value="MFS_1"/>
    <property type="match status" value="1"/>
</dbReference>
<dbReference type="PROSITE" id="PS50850">
    <property type="entry name" value="MFS"/>
    <property type="match status" value="1"/>
</dbReference>
<dbReference type="InterPro" id="IPR011701">
    <property type="entry name" value="MFS"/>
</dbReference>
<evidence type="ECO:0000256" key="6">
    <source>
        <dbReference type="SAM" id="Phobius"/>
    </source>
</evidence>
<feature type="transmembrane region" description="Helical" evidence="6">
    <location>
        <begin position="15"/>
        <end position="37"/>
    </location>
</feature>
<gene>
    <name evidence="8" type="ORF">RI532_01590</name>
</gene>
<evidence type="ECO:0000256" key="2">
    <source>
        <dbReference type="ARBA" id="ARBA00022448"/>
    </source>
</evidence>
<feature type="domain" description="Major facilitator superfamily (MFS) profile" evidence="7">
    <location>
        <begin position="1"/>
        <end position="415"/>
    </location>
</feature>
<dbReference type="EMBL" id="JAVLAM010000001">
    <property type="protein sequence ID" value="MDT7013122.1"/>
    <property type="molecule type" value="Genomic_DNA"/>
</dbReference>
<accession>A0AAW8W1R1</accession>
<feature type="transmembrane region" description="Helical" evidence="6">
    <location>
        <begin position="302"/>
        <end position="320"/>
    </location>
</feature>
<feature type="transmembrane region" description="Helical" evidence="6">
    <location>
        <begin position="121"/>
        <end position="140"/>
    </location>
</feature>
<evidence type="ECO:0000256" key="5">
    <source>
        <dbReference type="ARBA" id="ARBA00023136"/>
    </source>
</evidence>
<sequence>MDNTVKTPETQKGKFPYRLGFGILFGLLGWLIPYLGVNSTLLPAKIQQIAPTQKVQIVALLATIAMIVATIANIIEGALSDRTVSRWGKRNPWIFAGMISTLICFYFLTKVTTITGIILNWSLFQVALNMMVAPLVAFIADKAPKKYRGSISAFYGVGMNIGTPVGTMIASRYITNVNSGIYIFMVFEVIFTLIGLFLVGDGSNKGEKVPKLHGSELVEAFSFPIHGDVRDFYFAVFGKLLFVSAQFIITGYQLYIFTDYMKLSAANATHNLSIMSIILLITGVSFGIIGGPMADKFHSLKLLVALSTVAMGIGVAIPAIDPAPWTMFVYAGLSGAAMGMYNSVDQALNVTVLPNPNNSAKDLGIVNLANSLGQVFGPICASAVIGAVGYRMMFPMAGLMCLVGAGLILMIKKVH</sequence>
<comment type="subcellular location">
    <subcellularLocation>
        <location evidence="1">Cell membrane</location>
        <topology evidence="1">Multi-pass membrane protein</topology>
    </subcellularLocation>
</comment>
<evidence type="ECO:0000259" key="7">
    <source>
        <dbReference type="PROSITE" id="PS50850"/>
    </source>
</evidence>
<evidence type="ECO:0000256" key="1">
    <source>
        <dbReference type="ARBA" id="ARBA00004651"/>
    </source>
</evidence>
<feature type="transmembrane region" description="Helical" evidence="6">
    <location>
        <begin position="152"/>
        <end position="174"/>
    </location>
</feature>
<feature type="transmembrane region" description="Helical" evidence="6">
    <location>
        <begin position="91"/>
        <end position="109"/>
    </location>
</feature>
<proteinExistence type="predicted"/>
<evidence type="ECO:0000313" key="8">
    <source>
        <dbReference type="EMBL" id="MDT7013122.1"/>
    </source>
</evidence>
<reference evidence="8" key="1">
    <citation type="submission" date="2023-08" db="EMBL/GenBank/DDBJ databases">
        <authorList>
            <person name="Page C.A."/>
            <person name="Perez-Diaz I.M."/>
        </authorList>
    </citation>
    <scope>NUCLEOTIDE SEQUENCE</scope>
    <source>
        <strain evidence="8">3.8.38</strain>
    </source>
</reference>
<evidence type="ECO:0000256" key="4">
    <source>
        <dbReference type="ARBA" id="ARBA00022989"/>
    </source>
</evidence>
<dbReference type="PANTHER" id="PTHR23528">
    <property type="match status" value="1"/>
</dbReference>
<organism evidence="8 9">
    <name type="scientific">Levilactobacillus namurensis</name>
    <dbReference type="NCBI Taxonomy" id="380393"/>
    <lineage>
        <taxon>Bacteria</taxon>
        <taxon>Bacillati</taxon>
        <taxon>Bacillota</taxon>
        <taxon>Bacilli</taxon>
        <taxon>Lactobacillales</taxon>
        <taxon>Lactobacillaceae</taxon>
        <taxon>Levilactobacillus</taxon>
    </lineage>
</organism>
<evidence type="ECO:0000256" key="3">
    <source>
        <dbReference type="ARBA" id="ARBA00022692"/>
    </source>
</evidence>
<dbReference type="GO" id="GO:0022857">
    <property type="term" value="F:transmembrane transporter activity"/>
    <property type="evidence" value="ECO:0007669"/>
    <property type="project" value="InterPro"/>
</dbReference>
<feature type="transmembrane region" description="Helical" evidence="6">
    <location>
        <begin position="326"/>
        <end position="344"/>
    </location>
</feature>
<feature type="transmembrane region" description="Helical" evidence="6">
    <location>
        <begin position="232"/>
        <end position="252"/>
    </location>
</feature>
<dbReference type="AlphaFoldDB" id="A0AAW8W1R1"/>
<keyword evidence="2" id="KW-0813">Transport</keyword>
<feature type="transmembrane region" description="Helical" evidence="6">
    <location>
        <begin position="392"/>
        <end position="411"/>
    </location>
</feature>
<dbReference type="InterPro" id="IPR036259">
    <property type="entry name" value="MFS_trans_sf"/>
</dbReference>